<protein>
    <submittedName>
        <fullName evidence="11">Rab-GAP TBC domain-containing protein</fullName>
    </submittedName>
</protein>
<dbReference type="Pfam" id="PF00566">
    <property type="entry name" value="RabGAP-TBC"/>
    <property type="match status" value="1"/>
</dbReference>
<feature type="transmembrane region" description="Helical" evidence="7">
    <location>
        <begin position="1026"/>
        <end position="1051"/>
    </location>
</feature>
<keyword evidence="2" id="KW-0343">GTPase activation</keyword>
<feature type="compositionally biased region" description="Low complexity" evidence="6">
    <location>
        <begin position="163"/>
        <end position="184"/>
    </location>
</feature>
<feature type="compositionally biased region" description="Low complexity" evidence="6">
    <location>
        <begin position="550"/>
        <end position="565"/>
    </location>
</feature>
<feature type="region of interest" description="Disordered" evidence="6">
    <location>
        <begin position="373"/>
        <end position="394"/>
    </location>
</feature>
<proteinExistence type="predicted"/>
<evidence type="ECO:0000259" key="8">
    <source>
        <dbReference type="PROSITE" id="PS50086"/>
    </source>
</evidence>
<reference evidence="11" key="1">
    <citation type="submission" date="2016-11" db="UniProtKB">
        <authorList>
            <consortium name="WormBaseParasite"/>
        </authorList>
    </citation>
    <scope>IDENTIFICATION</scope>
</reference>
<dbReference type="InterPro" id="IPR035969">
    <property type="entry name" value="Rab-GAP_TBC_sf"/>
</dbReference>
<sequence>MSCAFKERSTEELLQRHLRASPMRSPGSPKTNRAPSLRVLRHLYSSRLAGDLSTTSSSSALAALSESSNSAAAAAAITASAADNLLLLHQVGRAALLYGKNGVVSQAGGQSLGDLGPGYLSLHSTQTGLVVKWMPNSVMLGGGSGGTPPPSPSSVAEGASPLSADAGIDDSISSPSDVESSLLSNRSAVATRRQDSADGQSGNWEAAFLIRVEEMVYIHCHGDGGGGSLVFVARDGTQQPPLHFPPGGSSGSSCDNLLQFLTSLETGLAPNAWLDPPLWTQCGRRGRPDGQSESSRKSLFGPVSLRPQLQGGLAAAVGSSASRSASAAHSGDENGDDAADYVFRIVLRGGGFSFESAADSNLGLQLAWQREEGARRDSRARATKSPAPQPEQRQASIQQLCSSMRRQILSRAFNGWLSQMRHARTVRRYLAGLLDGRLGVGRADDFPAGLTAEIWERAVPEEIYRAIYWGGCRPEMRKKVWPLMLGFHPWDSTETERRSLDQAAQARFENLLSEWGPVDVIVRENDKEQVINARDILRKKLEAVEAAAAASAKSKVKKQQQNLRPQNRRLPDPPPPPPPPSSYEESPVAVSAVTDDPENQLGADAAGNCSLLSTSRESLASPASPASNGGVYSAELIKTVTENWHRIDKDVTRCDRHITFFSDDEHLEKLRNIMCCYVWENLQVGYIQGFCDLLAPLLIVLEDEGLTLACFEKLMLRMVANFPTDEVELRETTMSAAAPEAAAVEAEAAGRAEANGPDSSRKRQHRSLMNQQLANLSAALQVMDPQLHEHIVRKGEQEQHWAANSSSSSNSCNNCTCTSASASDGCCLILKEICYNDVFLVWETIWAAAHLESSHFSIFVAVALLQEYRSFIMENDMNLADVTMFYIDMAERHNASNLLQRARDLLDQLIQMYFDRVSTGEVLAQRGFISPADKEAGGFGNASNSSASADPHQVSLFLLLEKLMHFLLFMDTPILVAGLAANLVSCLVFSQRVIWRHYLAAYLRFLSLNDCCLLLSYLLVRNSDLHIHSPVGCFASIFAYSVFAFLSPWLLVCITLDRVLCVSGHGVAGGDSSSSGGGEAVSEAAPALDTSLAAWCCSPFCSNTHVFYTNVYEPDPNYNGTLMNCKPRPGAEALAVLDSLGSSVIPGLLLIGLNAFICIRVRRTYTSLARAETAAATSAFNRAAANTDERQLDEAAAFGCSYQMVAPPDHDAIETQCSRHSNEQQQQAPLTSTLSGRLQSQVTSMLLGFSLAYVLLNLPNYLVLICGYTASITTSVGSLIFNLFRRLSQTLYLVHFATNSLIYACANRQYRIAFVRLWHRSFGRLAESIRRRCRRGQQCRCTSCDCRRSPYAVEDASFTF</sequence>
<feature type="region of interest" description="Disordered" evidence="6">
    <location>
        <begin position="740"/>
        <end position="764"/>
    </location>
</feature>
<dbReference type="InterPro" id="IPR017452">
    <property type="entry name" value="GPCR_Rhodpsn_7TM"/>
</dbReference>
<feature type="compositionally biased region" description="Basic and acidic residues" evidence="6">
    <location>
        <begin position="286"/>
        <end position="296"/>
    </location>
</feature>
<feature type="domain" description="G-protein coupled receptors family 1 profile" evidence="9">
    <location>
        <begin position="981"/>
        <end position="1303"/>
    </location>
</feature>
<feature type="transmembrane region" description="Helical" evidence="7">
    <location>
        <begin position="963"/>
        <end position="989"/>
    </location>
</feature>
<dbReference type="InterPro" id="IPR021935">
    <property type="entry name" value="SGSM1/2_RBD"/>
</dbReference>
<keyword evidence="5 7" id="KW-0472">Membrane</keyword>
<feature type="transmembrane region" description="Helical" evidence="7">
    <location>
        <begin position="1238"/>
        <end position="1256"/>
    </location>
</feature>
<dbReference type="PROSITE" id="PS50086">
    <property type="entry name" value="TBC_RABGAP"/>
    <property type="match status" value="1"/>
</dbReference>
<evidence type="ECO:0000256" key="6">
    <source>
        <dbReference type="SAM" id="MobiDB-lite"/>
    </source>
</evidence>
<evidence type="ECO:0000256" key="1">
    <source>
        <dbReference type="ARBA" id="ARBA00004370"/>
    </source>
</evidence>
<dbReference type="SMART" id="SM00164">
    <property type="entry name" value="TBC"/>
    <property type="match status" value="1"/>
</dbReference>
<feature type="region of interest" description="Disordered" evidence="6">
    <location>
        <begin position="16"/>
        <end position="36"/>
    </location>
</feature>
<dbReference type="PROSITE" id="PS50262">
    <property type="entry name" value="G_PROTEIN_RECEP_F1_2"/>
    <property type="match status" value="1"/>
</dbReference>
<feature type="region of interest" description="Disordered" evidence="6">
    <location>
        <begin position="141"/>
        <end position="185"/>
    </location>
</feature>
<dbReference type="InterPro" id="IPR000195">
    <property type="entry name" value="Rab-GAP-TBC_dom"/>
</dbReference>
<keyword evidence="3 7" id="KW-0812">Transmembrane</keyword>
<evidence type="ECO:0000256" key="5">
    <source>
        <dbReference type="ARBA" id="ARBA00023136"/>
    </source>
</evidence>
<evidence type="ECO:0000256" key="3">
    <source>
        <dbReference type="ARBA" id="ARBA00022692"/>
    </source>
</evidence>
<feature type="compositionally biased region" description="Low complexity" evidence="6">
    <location>
        <begin position="740"/>
        <end position="754"/>
    </location>
</feature>
<keyword evidence="10" id="KW-1185">Reference proteome</keyword>
<dbReference type="PANTHER" id="PTHR22957">
    <property type="entry name" value="TBC1 DOMAIN FAMILY MEMBER GTPASE-ACTIVATING PROTEIN"/>
    <property type="match status" value="1"/>
</dbReference>
<evidence type="ECO:0000313" key="11">
    <source>
        <dbReference type="WBParaSite" id="maker-uti_cns_0049114-snap-gene-0.3-mRNA-1"/>
    </source>
</evidence>
<dbReference type="Gene3D" id="1.10.8.270">
    <property type="entry name" value="putative rabgap domain of human tbc1 domain family member 14 like domains"/>
    <property type="match status" value="1"/>
</dbReference>
<evidence type="ECO:0000256" key="4">
    <source>
        <dbReference type="ARBA" id="ARBA00022989"/>
    </source>
</evidence>
<dbReference type="GO" id="GO:0016020">
    <property type="term" value="C:membrane"/>
    <property type="evidence" value="ECO:0007669"/>
    <property type="project" value="UniProtKB-SubCell"/>
</dbReference>
<dbReference type="Proteomes" id="UP000095280">
    <property type="component" value="Unplaced"/>
</dbReference>
<accession>A0A1I8JKM1</accession>
<dbReference type="Gene3D" id="1.10.472.80">
    <property type="entry name" value="Ypt/Rab-GAP domain of gyp1p, domain 3"/>
    <property type="match status" value="1"/>
</dbReference>
<evidence type="ECO:0000259" key="9">
    <source>
        <dbReference type="PROSITE" id="PS50262"/>
    </source>
</evidence>
<evidence type="ECO:0000256" key="2">
    <source>
        <dbReference type="ARBA" id="ARBA00022468"/>
    </source>
</evidence>
<dbReference type="PANTHER" id="PTHR22957:SF502">
    <property type="entry name" value="SMALL G PROTEIN SIGNALING MODULATOR 2-RELATED"/>
    <property type="match status" value="1"/>
</dbReference>
<keyword evidence="4 7" id="KW-1133">Transmembrane helix</keyword>
<dbReference type="Pfam" id="PF12068">
    <property type="entry name" value="PH_RBD"/>
    <property type="match status" value="1"/>
</dbReference>
<comment type="subcellular location">
    <subcellularLocation>
        <location evidence="1">Membrane</location>
    </subcellularLocation>
</comment>
<feature type="region of interest" description="Disordered" evidence="6">
    <location>
        <begin position="281"/>
        <end position="303"/>
    </location>
</feature>
<feature type="transmembrane region" description="Helical" evidence="7">
    <location>
        <begin position="1262"/>
        <end position="1284"/>
    </location>
</feature>
<name>A0A1I8JKM1_9PLAT</name>
<dbReference type="SUPFAM" id="SSF47923">
    <property type="entry name" value="Ypt/Rab-GAP domain of gyp1p"/>
    <property type="match status" value="2"/>
</dbReference>
<dbReference type="Gene3D" id="2.30.29.230">
    <property type="match status" value="1"/>
</dbReference>
<feature type="region of interest" description="Disordered" evidence="6">
    <location>
        <begin position="550"/>
        <end position="593"/>
    </location>
</feature>
<dbReference type="WBParaSite" id="maker-uti_cns_0049114-snap-gene-0.3-mRNA-1">
    <property type="protein sequence ID" value="maker-uti_cns_0049114-snap-gene-0.3-mRNA-1"/>
    <property type="gene ID" value="maker-uti_cns_0049114-snap-gene-0.3"/>
</dbReference>
<dbReference type="Gene3D" id="1.20.1070.10">
    <property type="entry name" value="Rhodopsin 7-helix transmembrane proteins"/>
    <property type="match status" value="1"/>
</dbReference>
<feature type="domain" description="Rab-GAP TBC" evidence="8">
    <location>
        <begin position="471"/>
        <end position="849"/>
    </location>
</feature>
<dbReference type="SUPFAM" id="SSF81321">
    <property type="entry name" value="Family A G protein-coupled receptor-like"/>
    <property type="match status" value="1"/>
</dbReference>
<feature type="compositionally biased region" description="Pro residues" evidence="6">
    <location>
        <begin position="572"/>
        <end position="581"/>
    </location>
</feature>
<organism evidence="10 11">
    <name type="scientific">Macrostomum lignano</name>
    <dbReference type="NCBI Taxonomy" id="282301"/>
    <lineage>
        <taxon>Eukaryota</taxon>
        <taxon>Metazoa</taxon>
        <taxon>Spiralia</taxon>
        <taxon>Lophotrochozoa</taxon>
        <taxon>Platyhelminthes</taxon>
        <taxon>Rhabditophora</taxon>
        <taxon>Macrostomorpha</taxon>
        <taxon>Macrostomida</taxon>
        <taxon>Macrostomidae</taxon>
        <taxon>Macrostomum</taxon>
    </lineage>
</organism>
<evidence type="ECO:0000256" key="7">
    <source>
        <dbReference type="SAM" id="Phobius"/>
    </source>
</evidence>
<dbReference type="GO" id="GO:0005096">
    <property type="term" value="F:GTPase activator activity"/>
    <property type="evidence" value="ECO:0007669"/>
    <property type="project" value="UniProtKB-KW"/>
</dbReference>
<dbReference type="GO" id="GO:0005737">
    <property type="term" value="C:cytoplasm"/>
    <property type="evidence" value="ECO:0007669"/>
    <property type="project" value="UniProtKB-ARBA"/>
</dbReference>
<feature type="transmembrane region" description="Helical" evidence="7">
    <location>
        <begin position="1001"/>
        <end position="1020"/>
    </location>
</feature>
<evidence type="ECO:0000313" key="10">
    <source>
        <dbReference type="Proteomes" id="UP000095280"/>
    </source>
</evidence>